<evidence type="ECO:0000259" key="11">
    <source>
        <dbReference type="PROSITE" id="PS50850"/>
    </source>
</evidence>
<feature type="transmembrane region" description="Helical" evidence="10">
    <location>
        <begin position="188"/>
        <end position="211"/>
    </location>
</feature>
<reference evidence="14" key="1">
    <citation type="submission" date="2015-01" db="EMBL/GenBank/DDBJ databases">
        <authorList>
            <person name="Paterson Steve"/>
        </authorList>
    </citation>
    <scope>NUCLEOTIDE SEQUENCE [LARGE SCALE GENOMIC DNA]</scope>
    <source>
        <strain evidence="14">OBR1</strain>
    </source>
</reference>
<evidence type="ECO:0000256" key="2">
    <source>
        <dbReference type="ARBA" id="ARBA00010992"/>
    </source>
</evidence>
<dbReference type="InterPro" id="IPR003663">
    <property type="entry name" value="Sugar/inositol_transpt"/>
</dbReference>
<dbReference type="AlphaFoldDB" id="A0A0G4K2R3"/>
<keyword evidence="14" id="KW-1185">Reference proteome</keyword>
<feature type="transmembrane region" description="Helical" evidence="10">
    <location>
        <begin position="342"/>
        <end position="362"/>
    </location>
</feature>
<feature type="transmembrane region" description="Helical" evidence="10">
    <location>
        <begin position="102"/>
        <end position="121"/>
    </location>
</feature>
<keyword evidence="6 10" id="KW-0812">Transmembrane</keyword>
<feature type="transmembrane region" description="Helical" evidence="10">
    <location>
        <begin position="404"/>
        <end position="424"/>
    </location>
</feature>
<evidence type="ECO:0000313" key="14">
    <source>
        <dbReference type="Proteomes" id="UP000044377"/>
    </source>
</evidence>
<sequence length="490" mass="53289">MDYRDSNSPQTDEISHADIVKQRIFFVVLVATMGSLAFGYDTGIISGALPYMSSPHAEGGLGLTSFTEGLVASSLIFGAAIGSFLSGFFSDKFGRRITLRSLAVLFVLGSLGTALAPSVSSMVAMRFLLGLAVGGGSSTVPVFIAEIAGPKLRAPLVTRNELMIVTGQLVAYVVSALLSYLLNDGHMWRYMLAISMVPGILLFFGTFFVPVSPHWLVSEGRHEDARKVLKRFRATPREVHKELTQMREQAREAAQGPDVMALIREKWVLKLMLVGVGLGFALQFTGVNAFMYYTPIILKSTGLGTTAAITATIGNGVVSVIAASAGIWAVSRFSRRGMLITGFLFVIFAQVALGMVLTLLPADMMQSYIALACILLFLFFMQMFIAPVYWLLMSELFPMKLRGRLTGTAISIQWIFNALVAFSFPPVMELAGSKTFFIFAVINVGSLLFIMLMVPETRGKSLEEIEKHIRAKFGEDGDDAIEAQSASDKV</sequence>
<dbReference type="InterPro" id="IPR036259">
    <property type="entry name" value="MFS_trans_sf"/>
</dbReference>
<keyword evidence="8 10" id="KW-0472">Membrane</keyword>
<dbReference type="InterPro" id="IPR005829">
    <property type="entry name" value="Sugar_transporter_CS"/>
</dbReference>
<dbReference type="EMBL" id="MJLX01000084">
    <property type="protein sequence ID" value="RLM17424.1"/>
    <property type="molecule type" value="Genomic_DNA"/>
</dbReference>
<evidence type="ECO:0000256" key="10">
    <source>
        <dbReference type="SAM" id="Phobius"/>
    </source>
</evidence>
<dbReference type="InterPro" id="IPR050820">
    <property type="entry name" value="MFS_Sugar_Transporter"/>
</dbReference>
<comment type="similarity">
    <text evidence="2 9">Belongs to the major facilitator superfamily. Sugar transporter (TC 2.A.1.1) family.</text>
</comment>
<evidence type="ECO:0000313" key="12">
    <source>
        <dbReference type="EMBL" id="CPR21519.1"/>
    </source>
</evidence>
<comment type="subcellular location">
    <subcellularLocation>
        <location evidence="1">Cell membrane</location>
        <topology evidence="1">Multi-pass membrane protein</topology>
    </subcellularLocation>
</comment>
<dbReference type="InterPro" id="IPR020846">
    <property type="entry name" value="MFS_dom"/>
</dbReference>
<evidence type="ECO:0000256" key="6">
    <source>
        <dbReference type="ARBA" id="ARBA00022692"/>
    </source>
</evidence>
<dbReference type="PROSITE" id="PS00216">
    <property type="entry name" value="SUGAR_TRANSPORT_1"/>
    <property type="match status" value="1"/>
</dbReference>
<dbReference type="FunFam" id="1.20.1250.20:FF:000218">
    <property type="entry name" value="facilitated trehalose transporter Tret1"/>
    <property type="match status" value="1"/>
</dbReference>
<reference evidence="12" key="2">
    <citation type="submission" date="2015-01" db="EMBL/GenBank/DDBJ databases">
        <authorList>
            <person name="Xiang T."/>
            <person name="Song Y."/>
            <person name="Huang L."/>
            <person name="Wang B."/>
            <person name="Wu P."/>
        </authorList>
    </citation>
    <scope>NUCLEOTIDE SEQUENCE [LARGE SCALE GENOMIC DNA]</scope>
    <source>
        <strain evidence="12">OBR1</strain>
    </source>
</reference>
<feature type="transmembrane region" description="Helical" evidence="10">
    <location>
        <begin position="24"/>
        <end position="49"/>
    </location>
</feature>
<dbReference type="Proteomes" id="UP000285972">
    <property type="component" value="Unassembled WGS sequence"/>
</dbReference>
<keyword evidence="7 10" id="KW-1133">Transmembrane helix</keyword>
<keyword evidence="3 9" id="KW-0813">Transport</keyword>
<evidence type="ECO:0000256" key="3">
    <source>
        <dbReference type="ARBA" id="ARBA00022448"/>
    </source>
</evidence>
<dbReference type="Pfam" id="PF00083">
    <property type="entry name" value="Sugar_tr"/>
    <property type="match status" value="1"/>
</dbReference>
<feature type="transmembrane region" description="Helical" evidence="10">
    <location>
        <begin position="69"/>
        <end position="90"/>
    </location>
</feature>
<evidence type="ECO:0000256" key="1">
    <source>
        <dbReference type="ARBA" id="ARBA00004651"/>
    </source>
</evidence>
<dbReference type="KEGG" id="bgj:AWC36_10940"/>
<dbReference type="PROSITE" id="PS00217">
    <property type="entry name" value="SUGAR_TRANSPORT_2"/>
    <property type="match status" value="1"/>
</dbReference>
<dbReference type="Proteomes" id="UP000044377">
    <property type="component" value="Unassembled WGS sequence"/>
</dbReference>
<dbReference type="RefSeq" id="WP_048639515.1">
    <property type="nucleotide sequence ID" value="NZ_CGIG01000001.1"/>
</dbReference>
<keyword evidence="5" id="KW-0762">Sugar transport</keyword>
<dbReference type="PROSITE" id="PS50850">
    <property type="entry name" value="MFS"/>
    <property type="match status" value="1"/>
</dbReference>
<feature type="transmembrane region" description="Helical" evidence="10">
    <location>
        <begin position="305"/>
        <end position="330"/>
    </location>
</feature>
<feature type="transmembrane region" description="Helical" evidence="10">
    <location>
        <begin position="436"/>
        <end position="454"/>
    </location>
</feature>
<accession>A0A0G4K2R3</accession>
<dbReference type="STRING" id="1109412.BN1221_04931c"/>
<dbReference type="InterPro" id="IPR005828">
    <property type="entry name" value="MFS_sugar_transport-like"/>
</dbReference>
<dbReference type="PANTHER" id="PTHR48023:SF4">
    <property type="entry name" value="D-XYLOSE-PROTON SYMPORTER-LIKE 2"/>
    <property type="match status" value="1"/>
</dbReference>
<dbReference type="PANTHER" id="PTHR48023">
    <property type="entry name" value="D-XYLOSE-PROTON SYMPORTER-LIKE 2"/>
    <property type="match status" value="1"/>
</dbReference>
<dbReference type="GO" id="GO:1904659">
    <property type="term" value="P:D-glucose transmembrane transport"/>
    <property type="evidence" value="ECO:0007669"/>
    <property type="project" value="TreeGrafter"/>
</dbReference>
<name>A0A0G4K2R3_9GAMM</name>
<dbReference type="GeneID" id="70907315"/>
<evidence type="ECO:0000256" key="5">
    <source>
        <dbReference type="ARBA" id="ARBA00022597"/>
    </source>
</evidence>
<feature type="transmembrane region" description="Helical" evidence="10">
    <location>
        <begin position="271"/>
        <end position="293"/>
    </location>
</feature>
<evidence type="ECO:0000256" key="9">
    <source>
        <dbReference type="RuleBase" id="RU003346"/>
    </source>
</evidence>
<evidence type="ECO:0000256" key="8">
    <source>
        <dbReference type="ARBA" id="ARBA00023136"/>
    </source>
</evidence>
<evidence type="ECO:0000313" key="15">
    <source>
        <dbReference type="Proteomes" id="UP000285972"/>
    </source>
</evidence>
<dbReference type="EMBL" id="CGIG01000001">
    <property type="protein sequence ID" value="CPR21519.1"/>
    <property type="molecule type" value="Genomic_DNA"/>
</dbReference>
<protein>
    <submittedName>
        <fullName evidence="13">MFS transporter</fullName>
    </submittedName>
    <submittedName>
        <fullName evidence="12">Major myo-inositol transporter IolT</fullName>
    </submittedName>
</protein>
<dbReference type="Gene3D" id="1.20.1250.20">
    <property type="entry name" value="MFS general substrate transporter like domains"/>
    <property type="match status" value="1"/>
</dbReference>
<evidence type="ECO:0000256" key="4">
    <source>
        <dbReference type="ARBA" id="ARBA00022475"/>
    </source>
</evidence>
<dbReference type="GO" id="GO:0022857">
    <property type="term" value="F:transmembrane transporter activity"/>
    <property type="evidence" value="ECO:0007669"/>
    <property type="project" value="InterPro"/>
</dbReference>
<evidence type="ECO:0000313" key="13">
    <source>
        <dbReference type="EMBL" id="RLM17424.1"/>
    </source>
</evidence>
<proteinExistence type="inferred from homology"/>
<dbReference type="NCBIfam" id="TIGR00879">
    <property type="entry name" value="SP"/>
    <property type="match status" value="1"/>
</dbReference>
<feature type="transmembrane region" description="Helical" evidence="10">
    <location>
        <begin position="161"/>
        <end position="182"/>
    </location>
</feature>
<dbReference type="SUPFAM" id="SSF103473">
    <property type="entry name" value="MFS general substrate transporter"/>
    <property type="match status" value="1"/>
</dbReference>
<feature type="domain" description="Major facilitator superfamily (MFS) profile" evidence="11">
    <location>
        <begin position="27"/>
        <end position="458"/>
    </location>
</feature>
<dbReference type="OrthoDB" id="5368493at2"/>
<dbReference type="PRINTS" id="PR00171">
    <property type="entry name" value="SUGRTRNSPORT"/>
</dbReference>
<feature type="transmembrane region" description="Helical" evidence="10">
    <location>
        <begin position="127"/>
        <end position="149"/>
    </location>
</feature>
<keyword evidence="4" id="KW-1003">Cell membrane</keyword>
<organism evidence="12 14">
    <name type="scientific">Brenneria goodwinii</name>
    <dbReference type="NCBI Taxonomy" id="1109412"/>
    <lineage>
        <taxon>Bacteria</taxon>
        <taxon>Pseudomonadati</taxon>
        <taxon>Pseudomonadota</taxon>
        <taxon>Gammaproteobacteria</taxon>
        <taxon>Enterobacterales</taxon>
        <taxon>Pectobacteriaceae</taxon>
        <taxon>Brenneria</taxon>
    </lineage>
</organism>
<evidence type="ECO:0000256" key="7">
    <source>
        <dbReference type="ARBA" id="ARBA00022989"/>
    </source>
</evidence>
<dbReference type="GO" id="GO:0005886">
    <property type="term" value="C:plasma membrane"/>
    <property type="evidence" value="ECO:0007669"/>
    <property type="project" value="UniProtKB-SubCell"/>
</dbReference>
<reference evidence="13 15" key="3">
    <citation type="submission" date="2016-09" db="EMBL/GenBank/DDBJ databases">
        <authorList>
            <person name="Doonan J."/>
            <person name="Pachebat J.A."/>
            <person name="Golyshin P.N."/>
            <person name="Denman S."/>
            <person name="Mcdonald J.E."/>
        </authorList>
    </citation>
    <scope>NUCLEOTIDE SEQUENCE [LARGE SCALE GENOMIC DNA]</scope>
    <source>
        <strain evidence="13 15">FRB141</strain>
    </source>
</reference>
<feature type="transmembrane region" description="Helical" evidence="10">
    <location>
        <begin position="368"/>
        <end position="392"/>
    </location>
</feature>
<gene>
    <name evidence="13" type="ORF">BIY26_20725</name>
    <name evidence="12" type="ORF">BN1221_04931c</name>
</gene>